<dbReference type="OrthoDB" id="5895158at2"/>
<dbReference type="InterPro" id="IPR036687">
    <property type="entry name" value="DinI-like_sf"/>
</dbReference>
<gene>
    <name evidence="1" type="primary">dinI</name>
    <name evidence="1" type="ORF">NCTC11647_02644</name>
</gene>
<dbReference type="GO" id="GO:0009432">
    <property type="term" value="P:SOS response"/>
    <property type="evidence" value="ECO:0007669"/>
    <property type="project" value="TreeGrafter"/>
</dbReference>
<proteinExistence type="predicted"/>
<dbReference type="PANTHER" id="PTHR36572:SF2">
    <property type="entry name" value="DNA DAMAGE-INDUCIBLE PROTEIN I"/>
    <property type="match status" value="1"/>
</dbReference>
<reference evidence="1 2" key="1">
    <citation type="submission" date="2018-06" db="EMBL/GenBank/DDBJ databases">
        <authorList>
            <consortium name="Pathogen Informatics"/>
            <person name="Doyle S."/>
        </authorList>
    </citation>
    <scope>NUCLEOTIDE SEQUENCE [LARGE SCALE GENOMIC DNA]</scope>
    <source>
        <strain evidence="1 2">NCTC11647</strain>
    </source>
</reference>
<accession>A0A2T3QCQ3</accession>
<dbReference type="EMBL" id="UATL01000002">
    <property type="protein sequence ID" value="SPY43729.1"/>
    <property type="molecule type" value="Genomic_DNA"/>
</dbReference>
<dbReference type="Pfam" id="PF06183">
    <property type="entry name" value="DinI"/>
    <property type="match status" value="1"/>
</dbReference>
<dbReference type="PANTHER" id="PTHR36572">
    <property type="entry name" value="DNA DAMAGE-INDUCIBLE PROTEIN I-RELATED"/>
    <property type="match status" value="1"/>
</dbReference>
<organism evidence="1 2">
    <name type="scientific">Photobacterium damselae</name>
    <dbReference type="NCBI Taxonomy" id="38293"/>
    <lineage>
        <taxon>Bacteria</taxon>
        <taxon>Pseudomonadati</taxon>
        <taxon>Pseudomonadota</taxon>
        <taxon>Gammaproteobacteria</taxon>
        <taxon>Vibrionales</taxon>
        <taxon>Vibrionaceae</taxon>
        <taxon>Photobacterium</taxon>
    </lineage>
</organism>
<dbReference type="RefSeq" id="WP_036766448.1">
    <property type="nucleotide sequence ID" value="NZ_PYOG01000028.1"/>
</dbReference>
<protein>
    <submittedName>
        <fullName evidence="1">DNA-damage-inducible protein I</fullName>
    </submittedName>
</protein>
<name>A0A2T3QCQ3_PHODM</name>
<sequence length="81" mass="9289">MLRIDLQIPKEGAGLPKDGIELIESELDHRIHCRWPDALIRVRRGTNTNLSISGTVKDEKEAISQIIEEMFDEAADWLYVQ</sequence>
<evidence type="ECO:0000313" key="2">
    <source>
        <dbReference type="Proteomes" id="UP000251647"/>
    </source>
</evidence>
<evidence type="ECO:0000313" key="1">
    <source>
        <dbReference type="EMBL" id="SPY43729.1"/>
    </source>
</evidence>
<dbReference type="Gene3D" id="3.30.910.10">
    <property type="entry name" value="DinI-like"/>
    <property type="match status" value="1"/>
</dbReference>
<dbReference type="Proteomes" id="UP000251647">
    <property type="component" value="Unassembled WGS sequence"/>
</dbReference>
<dbReference type="SUPFAM" id="SSF54857">
    <property type="entry name" value="DNA damage-inducible protein DinI"/>
    <property type="match status" value="1"/>
</dbReference>
<dbReference type="InterPro" id="IPR010391">
    <property type="entry name" value="DNA_damage-inducible_DinI-like"/>
</dbReference>
<dbReference type="AlphaFoldDB" id="A0A2T3QCQ3"/>